<dbReference type="eggNOG" id="COG1762">
    <property type="taxonomic scope" value="Bacteria"/>
</dbReference>
<dbReference type="Proteomes" id="UP000006851">
    <property type="component" value="Chromosome"/>
</dbReference>
<dbReference type="InterPro" id="IPR002178">
    <property type="entry name" value="PTS_EIIA_type-2_dom"/>
</dbReference>
<reference evidence="13" key="1">
    <citation type="journal article" date="2013" name="Stand. Genomic Sci.">
        <title>Complete genome sequence of Coriobacterium glomerans type strain (PW2(T)) from the midgut of Pyrrhocoris apterus L. (red soldier bug).</title>
        <authorList>
            <person name="Stackebrandt E."/>
            <person name="Zeytun A."/>
            <person name="Lapidus A."/>
            <person name="Nolan M."/>
            <person name="Lucas S."/>
            <person name="Hammon N."/>
            <person name="Deshpande S."/>
            <person name="Cheng J.F."/>
            <person name="Tapia R."/>
            <person name="Goodwin L.A."/>
            <person name="Pitluck S."/>
            <person name="Liolios K."/>
            <person name="Pagani I."/>
            <person name="Ivanova N."/>
            <person name="Mavromatis K."/>
            <person name="Mikhailova N."/>
            <person name="Huntemann M."/>
            <person name="Pati A."/>
            <person name="Chen A."/>
            <person name="Palaniappan K."/>
            <person name="Chang Y.J."/>
            <person name="Land M."/>
            <person name="Hauser L."/>
            <person name="Rohde M."/>
            <person name="Pukall R."/>
            <person name="Goker M."/>
            <person name="Detter J.C."/>
            <person name="Woyke T."/>
            <person name="Bristow J."/>
            <person name="Eisen J.A."/>
            <person name="Markowitz V."/>
            <person name="Hugenholtz P."/>
            <person name="Kyrpides N.C."/>
            <person name="Klenk H.P."/>
        </authorList>
    </citation>
    <scope>NUCLEOTIDE SEQUENCE</scope>
    <source>
        <strain evidence="13">ATCC 49209 / DSM 20642 / JCM 10262 / PW2</strain>
    </source>
</reference>
<evidence type="ECO:0000256" key="7">
    <source>
        <dbReference type="ARBA" id="ARBA00022777"/>
    </source>
</evidence>
<keyword evidence="2" id="KW-0813">Transport</keyword>
<keyword evidence="4" id="KW-0597">Phosphoprotein</keyword>
<protein>
    <recommendedName>
        <fullName evidence="9">Ascorbate-specific PTS system EIIA component</fullName>
    </recommendedName>
    <alternativeName>
        <fullName evidence="10">Ascorbate-specific phosphotransferase enzyme IIA component</fullName>
    </alternativeName>
</protein>
<evidence type="ECO:0000256" key="2">
    <source>
        <dbReference type="ARBA" id="ARBA00022448"/>
    </source>
</evidence>
<evidence type="ECO:0000256" key="6">
    <source>
        <dbReference type="ARBA" id="ARBA00022683"/>
    </source>
</evidence>
<evidence type="ECO:0000256" key="1">
    <source>
        <dbReference type="ARBA" id="ARBA00004496"/>
    </source>
</evidence>
<keyword evidence="5" id="KW-0808">Transferase</keyword>
<evidence type="ECO:0000256" key="5">
    <source>
        <dbReference type="ARBA" id="ARBA00022679"/>
    </source>
</evidence>
<evidence type="ECO:0000313" key="13">
    <source>
        <dbReference type="Proteomes" id="UP000006851"/>
    </source>
</evidence>
<dbReference type="PANTHER" id="PTHR36203">
    <property type="entry name" value="ASCORBATE-SPECIFIC PTS SYSTEM EIIA COMPONENT"/>
    <property type="match status" value="1"/>
</dbReference>
<dbReference type="AlphaFoldDB" id="F2NBE4"/>
<feature type="domain" description="PTS EIIA type-2" evidence="11">
    <location>
        <begin position="3"/>
        <end position="144"/>
    </location>
</feature>
<dbReference type="SUPFAM" id="SSF55804">
    <property type="entry name" value="Phoshotransferase/anion transport protein"/>
    <property type="match status" value="1"/>
</dbReference>
<dbReference type="Pfam" id="PF00359">
    <property type="entry name" value="PTS_EIIA_2"/>
    <property type="match status" value="1"/>
</dbReference>
<organism evidence="12 13">
    <name type="scientific">Coriobacterium glomerans (strain ATCC 49209 / DSM 20642 / JCM 10262 / PW2)</name>
    <dbReference type="NCBI Taxonomy" id="700015"/>
    <lineage>
        <taxon>Bacteria</taxon>
        <taxon>Bacillati</taxon>
        <taxon>Actinomycetota</taxon>
        <taxon>Coriobacteriia</taxon>
        <taxon>Coriobacteriales</taxon>
        <taxon>Coriobacteriaceae</taxon>
        <taxon>Coriobacterium</taxon>
    </lineage>
</organism>
<comment type="function">
    <text evidence="8">The phosphoenolpyruvate-dependent sugar phosphotransferase system (sugar PTS), a major carbohydrate active transport system, catalyzes the phosphorylation of incoming sugar substrates concomitantly with their translocation across the cell membrane. The enzyme II UlaABC PTS system is involved in ascorbate transport.</text>
</comment>
<dbReference type="PROSITE" id="PS51094">
    <property type="entry name" value="PTS_EIIA_TYPE_2"/>
    <property type="match status" value="1"/>
</dbReference>
<dbReference type="HOGENOM" id="CLU_072531_2_0_11"/>
<keyword evidence="6" id="KW-0598">Phosphotransferase system</keyword>
<dbReference type="EMBL" id="CP002628">
    <property type="protein sequence ID" value="AEB06680.1"/>
    <property type="molecule type" value="Genomic_DNA"/>
</dbReference>
<dbReference type="Gene3D" id="3.40.930.10">
    <property type="entry name" value="Mannitol-specific EII, Chain A"/>
    <property type="match status" value="1"/>
</dbReference>
<accession>F2NBE4</accession>
<dbReference type="STRING" id="700015.Corgl_0566"/>
<dbReference type="PANTHER" id="PTHR36203:SF1">
    <property type="entry name" value="ASCORBATE-SPECIFIC PTS SYSTEM EIIA COMPONENT"/>
    <property type="match status" value="1"/>
</dbReference>
<gene>
    <name evidence="12" type="ordered locus">Corgl_0566</name>
</gene>
<dbReference type="GO" id="GO:0009401">
    <property type="term" value="P:phosphoenolpyruvate-dependent sugar phosphotransferase system"/>
    <property type="evidence" value="ECO:0007669"/>
    <property type="project" value="UniProtKB-KW"/>
</dbReference>
<evidence type="ECO:0000313" key="12">
    <source>
        <dbReference type="EMBL" id="AEB06680.1"/>
    </source>
</evidence>
<evidence type="ECO:0000256" key="4">
    <source>
        <dbReference type="ARBA" id="ARBA00022553"/>
    </source>
</evidence>
<dbReference type="RefSeq" id="WP_013708423.1">
    <property type="nucleotide sequence ID" value="NC_015389.1"/>
</dbReference>
<dbReference type="OrthoDB" id="1634238at2"/>
<evidence type="ECO:0000259" key="11">
    <source>
        <dbReference type="PROSITE" id="PS51094"/>
    </source>
</evidence>
<evidence type="ECO:0000256" key="3">
    <source>
        <dbReference type="ARBA" id="ARBA00022490"/>
    </source>
</evidence>
<evidence type="ECO:0000256" key="9">
    <source>
        <dbReference type="ARBA" id="ARBA00041175"/>
    </source>
</evidence>
<evidence type="ECO:0000256" key="8">
    <source>
        <dbReference type="ARBA" id="ARBA00037387"/>
    </source>
</evidence>
<sequence>MISDLLKGRMRLIPHADSWVAAISIAATPLLEDGIITARYIQAILQNVVENGSYFVLLPGIAMPHARPEYGSLGQGMSFLKLEEPVSFPDNRAVHVFFVIASDSDDGHLDMICSLAEILSDPVAAEELRHVSDPSTLIALLDSHR</sequence>
<dbReference type="CDD" id="cd00211">
    <property type="entry name" value="PTS_IIA_fru"/>
    <property type="match status" value="1"/>
</dbReference>
<keyword evidence="3" id="KW-0963">Cytoplasm</keyword>
<dbReference type="KEGG" id="cgo:Corgl_0566"/>
<keyword evidence="13" id="KW-1185">Reference proteome</keyword>
<comment type="subcellular location">
    <subcellularLocation>
        <location evidence="1">Cytoplasm</location>
    </subcellularLocation>
</comment>
<dbReference type="InterPro" id="IPR051351">
    <property type="entry name" value="Ascorbate-PTS_EIIA_comp"/>
</dbReference>
<name>F2NBE4_CORGP</name>
<proteinExistence type="predicted"/>
<dbReference type="GO" id="GO:0016301">
    <property type="term" value="F:kinase activity"/>
    <property type="evidence" value="ECO:0007669"/>
    <property type="project" value="UniProtKB-KW"/>
</dbReference>
<dbReference type="GO" id="GO:0005737">
    <property type="term" value="C:cytoplasm"/>
    <property type="evidence" value="ECO:0007669"/>
    <property type="project" value="UniProtKB-SubCell"/>
</dbReference>
<evidence type="ECO:0000256" key="10">
    <source>
        <dbReference type="ARBA" id="ARBA00042072"/>
    </source>
</evidence>
<dbReference type="InterPro" id="IPR016152">
    <property type="entry name" value="PTrfase/Anion_transptr"/>
</dbReference>
<keyword evidence="7" id="KW-0418">Kinase</keyword>